<organism evidence="1 2">
    <name type="scientific">Portunus trituberculatus</name>
    <name type="common">Swimming crab</name>
    <name type="synonym">Neptunus trituberculatus</name>
    <dbReference type="NCBI Taxonomy" id="210409"/>
    <lineage>
        <taxon>Eukaryota</taxon>
        <taxon>Metazoa</taxon>
        <taxon>Ecdysozoa</taxon>
        <taxon>Arthropoda</taxon>
        <taxon>Crustacea</taxon>
        <taxon>Multicrustacea</taxon>
        <taxon>Malacostraca</taxon>
        <taxon>Eumalacostraca</taxon>
        <taxon>Eucarida</taxon>
        <taxon>Decapoda</taxon>
        <taxon>Pleocyemata</taxon>
        <taxon>Brachyura</taxon>
        <taxon>Eubrachyura</taxon>
        <taxon>Portunoidea</taxon>
        <taxon>Portunidae</taxon>
        <taxon>Portuninae</taxon>
        <taxon>Portunus</taxon>
    </lineage>
</organism>
<protein>
    <submittedName>
        <fullName evidence="1">Uncharacterized protein</fullName>
    </submittedName>
</protein>
<dbReference type="EMBL" id="VSRR010072809">
    <property type="protein sequence ID" value="MPC86875.1"/>
    <property type="molecule type" value="Genomic_DNA"/>
</dbReference>
<reference evidence="1 2" key="1">
    <citation type="submission" date="2019-05" db="EMBL/GenBank/DDBJ databases">
        <title>Another draft genome of Portunus trituberculatus and its Hox gene families provides insights of decapod evolution.</title>
        <authorList>
            <person name="Jeong J.-H."/>
            <person name="Song I."/>
            <person name="Kim S."/>
            <person name="Choi T."/>
            <person name="Kim D."/>
            <person name="Ryu S."/>
            <person name="Kim W."/>
        </authorList>
    </citation>
    <scope>NUCLEOTIDE SEQUENCE [LARGE SCALE GENOMIC DNA]</scope>
    <source>
        <tissue evidence="1">Muscle</tissue>
    </source>
</reference>
<evidence type="ECO:0000313" key="1">
    <source>
        <dbReference type="EMBL" id="MPC86875.1"/>
    </source>
</evidence>
<accession>A0A5B7IWL5</accession>
<gene>
    <name evidence="1" type="ORF">E2C01_081713</name>
</gene>
<dbReference type="AlphaFoldDB" id="A0A5B7IWL5"/>
<comment type="caution">
    <text evidence="1">The sequence shown here is derived from an EMBL/GenBank/DDBJ whole genome shotgun (WGS) entry which is preliminary data.</text>
</comment>
<name>A0A5B7IWL5_PORTR</name>
<proteinExistence type="predicted"/>
<keyword evidence="2" id="KW-1185">Reference proteome</keyword>
<dbReference type="OrthoDB" id="6756650at2759"/>
<evidence type="ECO:0000313" key="2">
    <source>
        <dbReference type="Proteomes" id="UP000324222"/>
    </source>
</evidence>
<dbReference type="Proteomes" id="UP000324222">
    <property type="component" value="Unassembled WGS sequence"/>
</dbReference>
<sequence>MTIISRSRTPLQLNLEGQAIRRQDEMDVLAVTYDSALIFRHHIERLAREASGKLASLRRMSWLLDDKGLEILCKAQVRSSWSIRALLGEERRAGIFPSWTGYKLWQ</sequence>